<dbReference type="VEuPathDB" id="MicrosporidiaDB:A0H76_672"/>
<gene>
    <name evidence="2" type="ORF">HERIO_605</name>
</gene>
<dbReference type="VEuPathDB" id="MicrosporidiaDB:HERIO_605"/>
<dbReference type="EMBL" id="LVKB01000019">
    <property type="protein sequence ID" value="ORD97532.1"/>
    <property type="molecule type" value="Genomic_DNA"/>
</dbReference>
<keyword evidence="1" id="KW-0175">Coiled coil</keyword>
<evidence type="ECO:0000313" key="2">
    <source>
        <dbReference type="EMBL" id="ORD97532.1"/>
    </source>
</evidence>
<dbReference type="OrthoDB" id="2188332at2759"/>
<accession>A0A1X0QCQ9</accession>
<evidence type="ECO:0000313" key="3">
    <source>
        <dbReference type="Proteomes" id="UP000192356"/>
    </source>
</evidence>
<dbReference type="Proteomes" id="UP000192356">
    <property type="component" value="Unassembled WGS sequence"/>
</dbReference>
<evidence type="ECO:0000256" key="1">
    <source>
        <dbReference type="SAM" id="Coils"/>
    </source>
</evidence>
<reference evidence="2 3" key="1">
    <citation type="journal article" date="2017" name="Environ. Microbiol.">
        <title>Decay of the glycolytic pathway and adaptation to intranuclear parasitism within Enterocytozoonidae microsporidia.</title>
        <authorList>
            <person name="Wiredu Boakye D."/>
            <person name="Jaroenlak P."/>
            <person name="Prachumwat A."/>
            <person name="Williams T.A."/>
            <person name="Bateman K.S."/>
            <person name="Itsathitphaisarn O."/>
            <person name="Sritunyalucksana K."/>
            <person name="Paszkiewicz K.H."/>
            <person name="Moore K.A."/>
            <person name="Stentiford G.D."/>
            <person name="Williams B.A."/>
        </authorList>
    </citation>
    <scope>NUCLEOTIDE SEQUENCE [LARGE SCALE GENOMIC DNA]</scope>
    <source>
        <strain evidence="2 3">GB1</strain>
    </source>
</reference>
<proteinExistence type="predicted"/>
<organism evidence="2 3">
    <name type="scientific">Hepatospora eriocheir</name>
    <dbReference type="NCBI Taxonomy" id="1081669"/>
    <lineage>
        <taxon>Eukaryota</taxon>
        <taxon>Fungi</taxon>
        <taxon>Fungi incertae sedis</taxon>
        <taxon>Microsporidia</taxon>
        <taxon>Hepatosporidae</taxon>
        <taxon>Hepatospora</taxon>
    </lineage>
</organism>
<feature type="coiled-coil region" evidence="1">
    <location>
        <begin position="552"/>
        <end position="586"/>
    </location>
</feature>
<keyword evidence="3" id="KW-1185">Reference proteome</keyword>
<dbReference type="AlphaFoldDB" id="A0A1X0QCQ9"/>
<sequence>MDNYKRFLKITQSGIFDENTIKEMEVVVNELSNAPSCLELYNSEMLKDSNVLFYTVGILRLRINRKKYDLESLREEVEVVNRMIQENISYQLIDVFVDLGLYCWPMLMNNFFDVMLIKLKENPEVGYRIFLTFLEKLNYSESLSKPRKAELKTSVRYVVGSFMSQMDERYAQYIIPTMKELLKIMPKELDFTFVYSNAHLFPDKAISLFDEGWDFIDINKLFEILPKMPSSPLLTCNFVECAKYTSQHLFQYMFSCIKNEECFFDCCVFWKKVFVLNTNLEVSNYVKPILSEIILMYNQLGQTDEEESAILALISSTLKVYPEQVASLCKESSSFINLRFSLFILNNLNKYKPELLKHLKGFNNPLLDGTVCFYLKDPATPEFIPLLNYNEKDAIKLLINILYTYQFTPIQYKEIYKLTEQFTGTEELHSLIDFKLGNLISFDCVWTKKIAIKYFYYLKKDREYYSNYKEMFYRFFINNVPFDRCFLVLKLLGNIPDEILNVIYIKFDTFPLMYIGCFNNELLPYLDSSNINVFIKKEIDYFVRTWDTVIDFNEYNKSLKILINQMNNLSAKINNFQNNLTVLMQIDHPSVVFRLLNMFNSGSDDFDTLQGVFNLITIYNSPNLYLSQSLAVNGLVKCLCKDDGPEAFVRILGLDINTCLEVKKNLIKIPKKTGSSLIKDLVKNYKATPYNKMYSNNVKIAKQGLFNKEKNNSVDSVDISEFTK</sequence>
<comment type="caution">
    <text evidence="2">The sequence shown here is derived from an EMBL/GenBank/DDBJ whole genome shotgun (WGS) entry which is preliminary data.</text>
</comment>
<protein>
    <submittedName>
        <fullName evidence="2">Uncharacterized protein</fullName>
    </submittedName>
</protein>
<name>A0A1X0QCQ9_9MICR</name>